<feature type="transmembrane region" description="Helical" evidence="7">
    <location>
        <begin position="93"/>
        <end position="113"/>
    </location>
</feature>
<dbReference type="PANTHER" id="PTHR43227:SF11">
    <property type="entry name" value="BLL4140 PROTEIN"/>
    <property type="match status" value="1"/>
</dbReference>
<protein>
    <submittedName>
        <fullName evidence="9">Sugar ABC transporter permease</fullName>
    </submittedName>
</protein>
<keyword evidence="10" id="KW-1185">Reference proteome</keyword>
<evidence type="ECO:0000256" key="1">
    <source>
        <dbReference type="ARBA" id="ARBA00004651"/>
    </source>
</evidence>
<feature type="domain" description="ABC transmembrane type-1" evidence="8">
    <location>
        <begin position="89"/>
        <end position="307"/>
    </location>
</feature>
<dbReference type="InterPro" id="IPR035906">
    <property type="entry name" value="MetI-like_sf"/>
</dbReference>
<sequence>MHTALKGKSPGARSNVWHKMWRSRLLYLILLPGLIHMLLFKLLPLFGLVIAFEDYNVIKGGINSIIDSKWVGFAHFEKFLGDAYFWKLLKNTLLLAFFNLLFVFPIPIIFALLVNEVRFRKVQRFVQTVTFFPYFISSAVAVSILYTFLSPQGGLVNMALQGLGVEPIFFMAEPGWFRPLYIMLNVWQLFGYSSIIYLAAMTNIDPHLYEAAELDGATRFGKMFHITLPSIAGTIVIMFILAIGQIMTVDLDKILMMYNPSIYDTADVIQSYVYRQAFATKGFPNYSYGAAVGLMQSVVAFILVISANRASKKFSDSQIF</sequence>
<feature type="transmembrane region" description="Helical" evidence="7">
    <location>
        <begin position="25"/>
        <end position="52"/>
    </location>
</feature>
<comment type="subcellular location">
    <subcellularLocation>
        <location evidence="1 7">Cell membrane</location>
        <topology evidence="1 7">Multi-pass membrane protein</topology>
    </subcellularLocation>
</comment>
<dbReference type="GO" id="GO:0055085">
    <property type="term" value="P:transmembrane transport"/>
    <property type="evidence" value="ECO:0007669"/>
    <property type="project" value="InterPro"/>
</dbReference>
<dbReference type="CDD" id="cd06261">
    <property type="entry name" value="TM_PBP2"/>
    <property type="match status" value="1"/>
</dbReference>
<dbReference type="SUPFAM" id="SSF161098">
    <property type="entry name" value="MetI-like"/>
    <property type="match status" value="1"/>
</dbReference>
<keyword evidence="5 7" id="KW-1133">Transmembrane helix</keyword>
<evidence type="ECO:0000256" key="3">
    <source>
        <dbReference type="ARBA" id="ARBA00022475"/>
    </source>
</evidence>
<evidence type="ECO:0000256" key="6">
    <source>
        <dbReference type="ARBA" id="ARBA00023136"/>
    </source>
</evidence>
<dbReference type="Gene3D" id="1.10.3720.10">
    <property type="entry name" value="MetI-like"/>
    <property type="match status" value="1"/>
</dbReference>
<organism evidence="9 10">
    <name type="scientific">Cohnella candidum</name>
    <dbReference type="NCBI Taxonomy" id="2674991"/>
    <lineage>
        <taxon>Bacteria</taxon>
        <taxon>Bacillati</taxon>
        <taxon>Bacillota</taxon>
        <taxon>Bacilli</taxon>
        <taxon>Bacillales</taxon>
        <taxon>Paenibacillaceae</taxon>
        <taxon>Cohnella</taxon>
    </lineage>
</organism>
<accession>A0A3G3K3Z0</accession>
<dbReference type="InterPro" id="IPR050809">
    <property type="entry name" value="UgpAE/MalFG_permease"/>
</dbReference>
<name>A0A3G3K3Z0_9BACL</name>
<reference evidence="9 10" key="1">
    <citation type="submission" date="2018-10" db="EMBL/GenBank/DDBJ databases">
        <title>Genome Sequence of Cohnella sp.</title>
        <authorList>
            <person name="Srinivasan S."/>
            <person name="Kim M.K."/>
        </authorList>
    </citation>
    <scope>NUCLEOTIDE SEQUENCE [LARGE SCALE GENOMIC DNA]</scope>
    <source>
        <strain evidence="9 10">18JY8-7</strain>
    </source>
</reference>
<dbReference type="AlphaFoldDB" id="A0A3G3K3Z0"/>
<evidence type="ECO:0000259" key="8">
    <source>
        <dbReference type="PROSITE" id="PS50928"/>
    </source>
</evidence>
<keyword evidence="4 7" id="KW-0812">Transmembrane</keyword>
<dbReference type="EMBL" id="CP033433">
    <property type="protein sequence ID" value="AYQ75110.1"/>
    <property type="molecule type" value="Genomic_DNA"/>
</dbReference>
<dbReference type="PROSITE" id="PS50928">
    <property type="entry name" value="ABC_TM1"/>
    <property type="match status" value="1"/>
</dbReference>
<keyword evidence="3" id="KW-1003">Cell membrane</keyword>
<dbReference type="PANTHER" id="PTHR43227">
    <property type="entry name" value="BLL4140 PROTEIN"/>
    <property type="match status" value="1"/>
</dbReference>
<gene>
    <name evidence="9" type="ORF">EAV92_22695</name>
</gene>
<evidence type="ECO:0000313" key="10">
    <source>
        <dbReference type="Proteomes" id="UP000269097"/>
    </source>
</evidence>
<feature type="transmembrane region" description="Helical" evidence="7">
    <location>
        <begin position="226"/>
        <end position="247"/>
    </location>
</feature>
<evidence type="ECO:0000256" key="2">
    <source>
        <dbReference type="ARBA" id="ARBA00022448"/>
    </source>
</evidence>
<feature type="transmembrane region" description="Helical" evidence="7">
    <location>
        <begin position="125"/>
        <end position="149"/>
    </location>
</feature>
<evidence type="ECO:0000256" key="4">
    <source>
        <dbReference type="ARBA" id="ARBA00022692"/>
    </source>
</evidence>
<feature type="transmembrane region" description="Helical" evidence="7">
    <location>
        <begin position="286"/>
        <end position="305"/>
    </location>
</feature>
<dbReference type="GO" id="GO:0005886">
    <property type="term" value="C:plasma membrane"/>
    <property type="evidence" value="ECO:0007669"/>
    <property type="project" value="UniProtKB-SubCell"/>
</dbReference>
<dbReference type="InterPro" id="IPR000515">
    <property type="entry name" value="MetI-like"/>
</dbReference>
<dbReference type="KEGG" id="coh:EAV92_22695"/>
<dbReference type="Pfam" id="PF00528">
    <property type="entry name" value="BPD_transp_1"/>
    <property type="match status" value="1"/>
</dbReference>
<dbReference type="Proteomes" id="UP000269097">
    <property type="component" value="Chromosome"/>
</dbReference>
<proteinExistence type="inferred from homology"/>
<evidence type="ECO:0000256" key="7">
    <source>
        <dbReference type="RuleBase" id="RU363032"/>
    </source>
</evidence>
<keyword evidence="6 7" id="KW-0472">Membrane</keyword>
<evidence type="ECO:0000313" key="9">
    <source>
        <dbReference type="EMBL" id="AYQ75110.1"/>
    </source>
</evidence>
<evidence type="ECO:0000256" key="5">
    <source>
        <dbReference type="ARBA" id="ARBA00022989"/>
    </source>
</evidence>
<comment type="similarity">
    <text evidence="7">Belongs to the binding-protein-dependent transport system permease family.</text>
</comment>
<feature type="transmembrane region" description="Helical" evidence="7">
    <location>
        <begin position="180"/>
        <end position="200"/>
    </location>
</feature>
<keyword evidence="2 7" id="KW-0813">Transport</keyword>
<dbReference type="RefSeq" id="WP_123043190.1">
    <property type="nucleotide sequence ID" value="NZ_CP033433.1"/>
</dbReference>